<dbReference type="AlphaFoldDB" id="A0A7V7TY52"/>
<dbReference type="Gene3D" id="3.40.50.2020">
    <property type="match status" value="1"/>
</dbReference>
<dbReference type="GO" id="GO:0016757">
    <property type="term" value="F:glycosyltransferase activity"/>
    <property type="evidence" value="ECO:0007669"/>
    <property type="project" value="UniProtKB-KW"/>
</dbReference>
<dbReference type="InterPro" id="IPR029057">
    <property type="entry name" value="PRTase-like"/>
</dbReference>
<proteinExistence type="predicted"/>
<keyword evidence="2" id="KW-1185">Reference proteome</keyword>
<dbReference type="EMBL" id="VZDO01000002">
    <property type="protein sequence ID" value="KAB0682000.1"/>
    <property type="molecule type" value="Genomic_DNA"/>
</dbReference>
<sequence>MTILRVGSLCRYLTESEGLTWRGADFDARNIVKAVKGSAFGGYSNFKVGGVWKKFDNSNAEELVPVILGHVGQRLLNHAVDRDFVVVPIPNSGMAQGVGGPFRIVELAKMLCDAAPRCLAVTPALRWAQVRTASHQVSGRRSPDQYEPHLRYVEQVSGPVVLFDDVITSGSQMIAAARVLRGQGVNVVMGVTVGNTVKDQRENTIEWVMNEFELDPPAFDLDAFLREPF</sequence>
<dbReference type="InterPro" id="IPR000836">
    <property type="entry name" value="PRTase_dom"/>
</dbReference>
<name>A0A7V7TY52_9HYPH</name>
<keyword evidence="1" id="KW-0808">Transferase</keyword>
<dbReference type="SUPFAM" id="SSF53271">
    <property type="entry name" value="PRTase-like"/>
    <property type="match status" value="1"/>
</dbReference>
<evidence type="ECO:0000313" key="2">
    <source>
        <dbReference type="Proteomes" id="UP000432089"/>
    </source>
</evidence>
<dbReference type="RefSeq" id="WP_150968260.1">
    <property type="nucleotide sequence ID" value="NZ_VZDO01000002.1"/>
</dbReference>
<keyword evidence="1" id="KW-0328">Glycosyltransferase</keyword>
<evidence type="ECO:0000313" key="1">
    <source>
        <dbReference type="EMBL" id="KAB0682000.1"/>
    </source>
</evidence>
<reference evidence="1 2" key="1">
    <citation type="submission" date="2019-09" db="EMBL/GenBank/DDBJ databases">
        <title>YIM 132180 draft genome.</title>
        <authorList>
            <person name="Zhang K."/>
        </authorList>
    </citation>
    <scope>NUCLEOTIDE SEQUENCE [LARGE SCALE GENOMIC DNA]</scope>
    <source>
        <strain evidence="1 2">YIM 132180</strain>
    </source>
</reference>
<dbReference type="CDD" id="cd06223">
    <property type="entry name" value="PRTases_typeI"/>
    <property type="match status" value="1"/>
</dbReference>
<comment type="caution">
    <text evidence="1">The sequence shown here is derived from an EMBL/GenBank/DDBJ whole genome shotgun (WGS) entry which is preliminary data.</text>
</comment>
<dbReference type="Proteomes" id="UP000432089">
    <property type="component" value="Unassembled WGS sequence"/>
</dbReference>
<gene>
    <name evidence="1" type="ORF">F6X38_04120</name>
</gene>
<accession>A0A7V7TY52</accession>
<protein>
    <submittedName>
        <fullName evidence="1">Phosphoribosyltransferase</fullName>
    </submittedName>
</protein>
<organism evidence="1 2">
    <name type="scientific">Plantimonas leprariae</name>
    <dbReference type="NCBI Taxonomy" id="2615207"/>
    <lineage>
        <taxon>Bacteria</taxon>
        <taxon>Pseudomonadati</taxon>
        <taxon>Pseudomonadota</taxon>
        <taxon>Alphaproteobacteria</taxon>
        <taxon>Hyphomicrobiales</taxon>
        <taxon>Aurantimonadaceae</taxon>
        <taxon>Plantimonas</taxon>
    </lineage>
</organism>